<dbReference type="AlphaFoldDB" id="A0A139A228"/>
<evidence type="ECO:0000313" key="2">
    <source>
        <dbReference type="EMBL" id="KXS10794.1"/>
    </source>
</evidence>
<feature type="region of interest" description="Disordered" evidence="1">
    <location>
        <begin position="45"/>
        <end position="73"/>
    </location>
</feature>
<gene>
    <name evidence="2" type="ORF">M427DRAFT_461788</name>
</gene>
<reference evidence="2 3" key="1">
    <citation type="journal article" date="2015" name="Genome Biol. Evol.">
        <title>Phylogenomic analyses indicate that early fungi evolved digesting cell walls of algal ancestors of land plants.</title>
        <authorList>
            <person name="Chang Y."/>
            <person name="Wang S."/>
            <person name="Sekimoto S."/>
            <person name="Aerts A.L."/>
            <person name="Choi C."/>
            <person name="Clum A."/>
            <person name="LaButti K.M."/>
            <person name="Lindquist E.A."/>
            <person name="Yee Ngan C."/>
            <person name="Ohm R.A."/>
            <person name="Salamov A.A."/>
            <person name="Grigoriev I.V."/>
            <person name="Spatafora J.W."/>
            <person name="Berbee M.L."/>
        </authorList>
    </citation>
    <scope>NUCLEOTIDE SEQUENCE [LARGE SCALE GENOMIC DNA]</scope>
    <source>
        <strain evidence="2 3">JEL478</strain>
    </source>
</reference>
<protein>
    <submittedName>
        <fullName evidence="2">Uncharacterized protein</fullName>
    </submittedName>
</protein>
<evidence type="ECO:0000256" key="1">
    <source>
        <dbReference type="SAM" id="MobiDB-lite"/>
    </source>
</evidence>
<evidence type="ECO:0000313" key="3">
    <source>
        <dbReference type="Proteomes" id="UP000070544"/>
    </source>
</evidence>
<sequence>MPPLHPCRTTIPRSEMSTVSNGQSEVITAMSNVLRVVGKFRGIKRSSPVPASRVHGRHERPRGIKKKGERRKKTQKCHCVCAHVGMWCGVRAKRRGSVRGAPVIGYSVPH</sequence>
<accession>A0A139A228</accession>
<organism evidence="2 3">
    <name type="scientific">Gonapodya prolifera (strain JEL478)</name>
    <name type="common">Monoblepharis prolifera</name>
    <dbReference type="NCBI Taxonomy" id="1344416"/>
    <lineage>
        <taxon>Eukaryota</taxon>
        <taxon>Fungi</taxon>
        <taxon>Fungi incertae sedis</taxon>
        <taxon>Chytridiomycota</taxon>
        <taxon>Chytridiomycota incertae sedis</taxon>
        <taxon>Monoblepharidomycetes</taxon>
        <taxon>Monoblepharidales</taxon>
        <taxon>Gonapodyaceae</taxon>
        <taxon>Gonapodya</taxon>
    </lineage>
</organism>
<name>A0A139A228_GONPJ</name>
<dbReference type="EMBL" id="KQ965814">
    <property type="protein sequence ID" value="KXS10794.1"/>
    <property type="molecule type" value="Genomic_DNA"/>
</dbReference>
<dbReference type="Proteomes" id="UP000070544">
    <property type="component" value="Unassembled WGS sequence"/>
</dbReference>
<feature type="compositionally biased region" description="Basic residues" evidence="1">
    <location>
        <begin position="54"/>
        <end position="73"/>
    </location>
</feature>
<proteinExistence type="predicted"/>
<keyword evidence="3" id="KW-1185">Reference proteome</keyword>